<evidence type="ECO:0000256" key="4">
    <source>
        <dbReference type="ARBA" id="ARBA00023014"/>
    </source>
</evidence>
<evidence type="ECO:0000256" key="3">
    <source>
        <dbReference type="ARBA" id="ARBA00023004"/>
    </source>
</evidence>
<name>A0A2I8F134_9BURK</name>
<protein>
    <submittedName>
        <fullName evidence="6">CDGSH iron-sulfur domain-containing protein</fullName>
    </submittedName>
</protein>
<accession>A0A2I8F134</accession>
<keyword evidence="4" id="KW-0411">Iron-sulfur</keyword>
<keyword evidence="3" id="KW-0408">Iron</keyword>
<dbReference type="Gene3D" id="3.40.5.90">
    <property type="entry name" value="CDGSH iron-sulfur domain, mitoNEET-type"/>
    <property type="match status" value="1"/>
</dbReference>
<dbReference type="EMBL" id="CP026113">
    <property type="protein sequence ID" value="AUT65489.1"/>
    <property type="molecule type" value="Genomic_DNA"/>
</dbReference>
<keyword evidence="1" id="KW-0001">2Fe-2S</keyword>
<organism evidence="6 7">
    <name type="scientific">Paraburkholderia terrae</name>
    <dbReference type="NCBI Taxonomy" id="311230"/>
    <lineage>
        <taxon>Bacteria</taxon>
        <taxon>Pseudomonadati</taxon>
        <taxon>Pseudomonadota</taxon>
        <taxon>Betaproteobacteria</taxon>
        <taxon>Burkholderiales</taxon>
        <taxon>Burkholderiaceae</taxon>
        <taxon>Paraburkholderia</taxon>
    </lineage>
</organism>
<evidence type="ECO:0000259" key="5">
    <source>
        <dbReference type="SMART" id="SM00704"/>
    </source>
</evidence>
<dbReference type="AlphaFoldDB" id="A0A2I8F134"/>
<dbReference type="SMART" id="SM00704">
    <property type="entry name" value="ZnF_CDGSH"/>
    <property type="match status" value="1"/>
</dbReference>
<dbReference type="GO" id="GO:0005737">
    <property type="term" value="C:cytoplasm"/>
    <property type="evidence" value="ECO:0007669"/>
    <property type="project" value="UniProtKB-ARBA"/>
</dbReference>
<dbReference type="KEGG" id="pter:C2L65_38830"/>
<dbReference type="RefSeq" id="WP_081920784.1">
    <property type="nucleotide sequence ID" value="NZ_CP026113.1"/>
</dbReference>
<evidence type="ECO:0000313" key="6">
    <source>
        <dbReference type="EMBL" id="AUT65489.1"/>
    </source>
</evidence>
<proteinExistence type="predicted"/>
<feature type="domain" description="Iron-binding zinc finger CDGSH type" evidence="5">
    <location>
        <begin position="15"/>
        <end position="60"/>
    </location>
</feature>
<reference evidence="6 7" key="1">
    <citation type="submission" date="2018-01" db="EMBL/GenBank/DDBJ databases">
        <title>Species boundaries and ecological features among Paraburkholderia terrae DSMZ17804T, P. hospita DSMZ17164T and P. caribensis DSMZ13236T.</title>
        <authorList>
            <person name="Pratama A.A."/>
        </authorList>
    </citation>
    <scope>NUCLEOTIDE SEQUENCE [LARGE SCALE GENOMIC DNA]</scope>
    <source>
        <strain evidence="6 7">DSM 17804</strain>
    </source>
</reference>
<keyword evidence="2" id="KW-0479">Metal-binding</keyword>
<dbReference type="InterPro" id="IPR042216">
    <property type="entry name" value="MitoNEET_CISD"/>
</dbReference>
<evidence type="ECO:0000313" key="7">
    <source>
        <dbReference type="Proteomes" id="UP000243502"/>
    </source>
</evidence>
<gene>
    <name evidence="6" type="ORF">C2L65_38830</name>
</gene>
<dbReference type="Proteomes" id="UP000243502">
    <property type="component" value="Chromosome 3"/>
</dbReference>
<dbReference type="GO" id="GO:0051537">
    <property type="term" value="F:2 iron, 2 sulfur cluster binding"/>
    <property type="evidence" value="ECO:0007669"/>
    <property type="project" value="UniProtKB-KW"/>
</dbReference>
<evidence type="ECO:0000256" key="1">
    <source>
        <dbReference type="ARBA" id="ARBA00022714"/>
    </source>
</evidence>
<sequence length="80" mass="8669">MSIVKGHIMEGGPLHLVGDFEIVDAAGNRFPHSGIFSLCRCGHSESKPYCDGNHRARRWTGCHASPAAEPTHNDATSIQK</sequence>
<dbReference type="Pfam" id="PF09360">
    <property type="entry name" value="zf-CDGSH"/>
    <property type="match status" value="1"/>
</dbReference>
<dbReference type="InterPro" id="IPR018967">
    <property type="entry name" value="FeS-contain_CDGSH-typ"/>
</dbReference>
<dbReference type="GO" id="GO:0046872">
    <property type="term" value="F:metal ion binding"/>
    <property type="evidence" value="ECO:0007669"/>
    <property type="project" value="UniProtKB-KW"/>
</dbReference>
<evidence type="ECO:0000256" key="2">
    <source>
        <dbReference type="ARBA" id="ARBA00022723"/>
    </source>
</evidence>
<dbReference type="OrthoDB" id="9795032at2"/>